<accession>A0A9N9H8H0</accession>
<keyword evidence="2" id="KW-1185">Reference proteome</keyword>
<dbReference type="Proteomes" id="UP000789572">
    <property type="component" value="Unassembled WGS sequence"/>
</dbReference>
<comment type="caution">
    <text evidence="1">The sequence shown here is derived from an EMBL/GenBank/DDBJ whole genome shotgun (WGS) entry which is preliminary data.</text>
</comment>
<proteinExistence type="predicted"/>
<dbReference type="AlphaFoldDB" id="A0A9N9H8H0"/>
<organism evidence="1 2">
    <name type="scientific">Paraglomus occultum</name>
    <dbReference type="NCBI Taxonomy" id="144539"/>
    <lineage>
        <taxon>Eukaryota</taxon>
        <taxon>Fungi</taxon>
        <taxon>Fungi incertae sedis</taxon>
        <taxon>Mucoromycota</taxon>
        <taxon>Glomeromycotina</taxon>
        <taxon>Glomeromycetes</taxon>
        <taxon>Paraglomerales</taxon>
        <taxon>Paraglomeraceae</taxon>
        <taxon>Paraglomus</taxon>
    </lineage>
</organism>
<dbReference type="EMBL" id="CAJVPJ010005918">
    <property type="protein sequence ID" value="CAG8664917.1"/>
    <property type="molecule type" value="Genomic_DNA"/>
</dbReference>
<reference evidence="1" key="1">
    <citation type="submission" date="2021-06" db="EMBL/GenBank/DDBJ databases">
        <authorList>
            <person name="Kallberg Y."/>
            <person name="Tangrot J."/>
            <person name="Rosling A."/>
        </authorList>
    </citation>
    <scope>NUCLEOTIDE SEQUENCE</scope>
    <source>
        <strain evidence="1">IA702</strain>
    </source>
</reference>
<protein>
    <submittedName>
        <fullName evidence="1">6476_t:CDS:1</fullName>
    </submittedName>
</protein>
<evidence type="ECO:0000313" key="2">
    <source>
        <dbReference type="Proteomes" id="UP000789572"/>
    </source>
</evidence>
<dbReference type="OrthoDB" id="2396217at2759"/>
<name>A0A9N9H8H0_9GLOM</name>
<sequence length="93" mass="10563">ACINVGRYCLWAKTQVGPIPQIPFGVCDVQDPVLEEGHWGRMLVINYSIVLKTFNGMDKKDINRVKSFYTRTKRIQYLETVVKSEVSPSNSNA</sequence>
<gene>
    <name evidence="1" type="ORF">POCULU_LOCUS10652</name>
</gene>
<evidence type="ECO:0000313" key="1">
    <source>
        <dbReference type="EMBL" id="CAG8664917.1"/>
    </source>
</evidence>
<feature type="non-terminal residue" evidence="1">
    <location>
        <position position="93"/>
    </location>
</feature>